<reference evidence="2" key="1">
    <citation type="submission" date="2024-06" db="EMBL/GenBank/DDBJ databases">
        <authorList>
            <person name="Coelho C."/>
            <person name="Bento M."/>
            <person name="Garcia E."/>
            <person name="Camelo A."/>
            <person name="Brandao I."/>
            <person name="Espirito Santo C."/>
            <person name="Trovao J."/>
            <person name="Verissimo A."/>
            <person name="Costa J."/>
            <person name="Tiago I."/>
        </authorList>
    </citation>
    <scope>NUCLEOTIDE SEQUENCE</scope>
    <source>
        <strain evidence="2">KWT182</strain>
    </source>
</reference>
<dbReference type="AlphaFoldDB" id="A0AAU7Q6M9"/>
<feature type="chain" id="PRO_5043795453" evidence="1">
    <location>
        <begin position="20"/>
        <end position="113"/>
    </location>
</feature>
<protein>
    <submittedName>
        <fullName evidence="2">Uncharacterized protein</fullName>
    </submittedName>
</protein>
<dbReference type="EMBL" id="CP157947">
    <property type="protein sequence ID" value="XBS68688.1"/>
    <property type="molecule type" value="Genomic_DNA"/>
</dbReference>
<evidence type="ECO:0000313" key="2">
    <source>
        <dbReference type="EMBL" id="XBS68688.1"/>
    </source>
</evidence>
<feature type="signal peptide" evidence="1">
    <location>
        <begin position="1"/>
        <end position="19"/>
    </location>
</feature>
<proteinExistence type="predicted"/>
<evidence type="ECO:0000256" key="1">
    <source>
        <dbReference type="SAM" id="SignalP"/>
    </source>
</evidence>
<keyword evidence="1" id="KW-0732">Signal</keyword>
<name>A0AAU7Q6M9_9GAMM</name>
<organism evidence="2">
    <name type="scientific">Acerihabitans sp. KWT182</name>
    <dbReference type="NCBI Taxonomy" id="3157919"/>
    <lineage>
        <taxon>Bacteria</taxon>
        <taxon>Pseudomonadati</taxon>
        <taxon>Pseudomonadota</taxon>
        <taxon>Gammaproteobacteria</taxon>
        <taxon>Enterobacterales</taxon>
        <taxon>Pectobacteriaceae</taxon>
        <taxon>Acerihabitans</taxon>
    </lineage>
</organism>
<gene>
    <name evidence="2" type="ORF">ABK905_18955</name>
</gene>
<sequence length="113" mass="12623">MKPLIMGMLLFVMAFSSLAGVTYTKENLNVIYEKGKLPKVGQAVTKEDTPMDFNECRNIGNQTYAASVGSYPAKIINDSGVEYQLKIWKENGLVVFNCSRTEGRKTITQADYQ</sequence>
<accession>A0AAU7Q6M9</accession>